<sequence>MRGPRLRFERLLLLPMLQRFSLLLIRHSLLSQVRTFLLLSLQRMMIRRGDISVKYSSRLRSLELLVDLSLLYFLGV</sequence>
<organism evidence="1 2">
    <name type="scientific">Acorus calamus</name>
    <name type="common">Sweet flag</name>
    <dbReference type="NCBI Taxonomy" id="4465"/>
    <lineage>
        <taxon>Eukaryota</taxon>
        <taxon>Viridiplantae</taxon>
        <taxon>Streptophyta</taxon>
        <taxon>Embryophyta</taxon>
        <taxon>Tracheophyta</taxon>
        <taxon>Spermatophyta</taxon>
        <taxon>Magnoliopsida</taxon>
        <taxon>Liliopsida</taxon>
        <taxon>Acoraceae</taxon>
        <taxon>Acorus</taxon>
    </lineage>
</organism>
<keyword evidence="2" id="KW-1185">Reference proteome</keyword>
<proteinExistence type="predicted"/>
<accession>A0AAV9FKX9</accession>
<reference evidence="1" key="2">
    <citation type="submission" date="2023-06" db="EMBL/GenBank/DDBJ databases">
        <authorList>
            <person name="Ma L."/>
            <person name="Liu K.-W."/>
            <person name="Li Z."/>
            <person name="Hsiao Y.-Y."/>
            <person name="Qi Y."/>
            <person name="Fu T."/>
            <person name="Tang G."/>
            <person name="Zhang D."/>
            <person name="Sun W.-H."/>
            <person name="Liu D.-K."/>
            <person name="Li Y."/>
            <person name="Chen G.-Z."/>
            <person name="Liu X.-D."/>
            <person name="Liao X.-Y."/>
            <person name="Jiang Y.-T."/>
            <person name="Yu X."/>
            <person name="Hao Y."/>
            <person name="Huang J."/>
            <person name="Zhao X.-W."/>
            <person name="Ke S."/>
            <person name="Chen Y.-Y."/>
            <person name="Wu W.-L."/>
            <person name="Hsu J.-L."/>
            <person name="Lin Y.-F."/>
            <person name="Huang M.-D."/>
            <person name="Li C.-Y."/>
            <person name="Huang L."/>
            <person name="Wang Z.-W."/>
            <person name="Zhao X."/>
            <person name="Zhong W.-Y."/>
            <person name="Peng D.-H."/>
            <person name="Ahmad S."/>
            <person name="Lan S."/>
            <person name="Zhang J.-S."/>
            <person name="Tsai W.-C."/>
            <person name="Van De Peer Y."/>
            <person name="Liu Z.-J."/>
        </authorList>
    </citation>
    <scope>NUCLEOTIDE SEQUENCE</scope>
    <source>
        <strain evidence="1">CP</strain>
        <tissue evidence="1">Leaves</tissue>
    </source>
</reference>
<dbReference type="Proteomes" id="UP001180020">
    <property type="component" value="Unassembled WGS sequence"/>
</dbReference>
<name>A0AAV9FKX9_ACOCL</name>
<dbReference type="AlphaFoldDB" id="A0AAV9FKX9"/>
<evidence type="ECO:0000313" key="1">
    <source>
        <dbReference type="EMBL" id="KAK1326593.1"/>
    </source>
</evidence>
<protein>
    <submittedName>
        <fullName evidence="1">Uncharacterized protein</fullName>
    </submittedName>
</protein>
<dbReference type="EMBL" id="JAUJYO010000001">
    <property type="protein sequence ID" value="KAK1326593.1"/>
    <property type="molecule type" value="Genomic_DNA"/>
</dbReference>
<gene>
    <name evidence="1" type="ORF">QJS10_CPA01g02031</name>
</gene>
<reference evidence="1" key="1">
    <citation type="journal article" date="2023" name="Nat. Commun.">
        <title>Diploid and tetraploid genomes of Acorus and the evolution of monocots.</title>
        <authorList>
            <person name="Ma L."/>
            <person name="Liu K.W."/>
            <person name="Li Z."/>
            <person name="Hsiao Y.Y."/>
            <person name="Qi Y."/>
            <person name="Fu T."/>
            <person name="Tang G.D."/>
            <person name="Zhang D."/>
            <person name="Sun W.H."/>
            <person name="Liu D.K."/>
            <person name="Li Y."/>
            <person name="Chen G.Z."/>
            <person name="Liu X.D."/>
            <person name="Liao X.Y."/>
            <person name="Jiang Y.T."/>
            <person name="Yu X."/>
            <person name="Hao Y."/>
            <person name="Huang J."/>
            <person name="Zhao X.W."/>
            <person name="Ke S."/>
            <person name="Chen Y.Y."/>
            <person name="Wu W.L."/>
            <person name="Hsu J.L."/>
            <person name="Lin Y.F."/>
            <person name="Huang M.D."/>
            <person name="Li C.Y."/>
            <person name="Huang L."/>
            <person name="Wang Z.W."/>
            <person name="Zhao X."/>
            <person name="Zhong W.Y."/>
            <person name="Peng D.H."/>
            <person name="Ahmad S."/>
            <person name="Lan S."/>
            <person name="Zhang J.S."/>
            <person name="Tsai W.C."/>
            <person name="Van de Peer Y."/>
            <person name="Liu Z.J."/>
        </authorList>
    </citation>
    <scope>NUCLEOTIDE SEQUENCE</scope>
    <source>
        <strain evidence="1">CP</strain>
    </source>
</reference>
<evidence type="ECO:0000313" key="2">
    <source>
        <dbReference type="Proteomes" id="UP001180020"/>
    </source>
</evidence>
<comment type="caution">
    <text evidence="1">The sequence shown here is derived from an EMBL/GenBank/DDBJ whole genome shotgun (WGS) entry which is preliminary data.</text>
</comment>